<sequence length="547" mass="63089">METMFRSRIQKTYNNGNLIKSKKNKCQNEQKVVSIALHNEKEDAIETQDIVTLNVGGIKHETKISTLEKLPNTRLHAIAETARTTGKREFYFDRNPNVFVNILNYYRIGQLHMPSDICGPVAKAELDYWELDEKNIHQCCWVKYISYEDTEEMLKSFEKDEEDLHKDVYTDDRDSFWTRTRPRLWKAIQDPYSSNKALIFAIVSLMVVFISIAVFVVETLPMFDDNFVHAPDSSRNLTSQDLRHELEIFTEISPTDILLLIDNICNIILLIELIVKILASPNRLKFVISPTTLIDLLALVPYYIGIMMVMLHPDPVRILSVIQALFAMRILRIFRIFALMKHFLALKILMYTIAASTKELLLLLIVVLIGVIIFACIEYYMELFSGVETEIVHIPMAFWWAIITMTTIGYGDVVPKSLQGYIVGAFCAISGILVIALSVPVIVNNFTVYYVHAQARNKLRKMKKRSEQAQKWRRLNEGMKETLNKRSIFGIFLRERKSNSVEAFVSEESNSGRHNKTFLSLTKMQPLRSVEETTIDNNTSSCRKCEK</sequence>
<evidence type="ECO:0000256" key="7">
    <source>
        <dbReference type="ARBA" id="ARBA00022958"/>
    </source>
</evidence>
<keyword evidence="7" id="KW-0630">Potassium</keyword>
<evidence type="ECO:0000256" key="9">
    <source>
        <dbReference type="ARBA" id="ARBA00023065"/>
    </source>
</evidence>
<evidence type="ECO:0008006" key="17">
    <source>
        <dbReference type="Google" id="ProtNLM"/>
    </source>
</evidence>
<dbReference type="SUPFAM" id="SSF54695">
    <property type="entry name" value="POZ domain"/>
    <property type="match status" value="1"/>
</dbReference>
<feature type="domain" description="Ion transport" evidence="13">
    <location>
        <begin position="199"/>
        <end position="452"/>
    </location>
</feature>
<dbReference type="InterPro" id="IPR027359">
    <property type="entry name" value="Volt_channel_dom_sf"/>
</dbReference>
<dbReference type="Gene3D" id="3.30.710.10">
    <property type="entry name" value="Potassium Channel Kv1.1, Chain A"/>
    <property type="match status" value="1"/>
</dbReference>
<dbReference type="SUPFAM" id="SSF81324">
    <property type="entry name" value="Voltage-gated potassium channels"/>
    <property type="match status" value="1"/>
</dbReference>
<dbReference type="PANTHER" id="PTHR11537:SF252">
    <property type="entry name" value="POTASSIUM VOLTAGE-GATED CHANNEL PROTEIN SHAW"/>
    <property type="match status" value="1"/>
</dbReference>
<keyword evidence="10 12" id="KW-0472">Membrane</keyword>
<dbReference type="Gene3D" id="1.10.287.70">
    <property type="match status" value="1"/>
</dbReference>
<keyword evidence="3" id="KW-0633">Potassium transport</keyword>
<dbReference type="Pfam" id="PF02214">
    <property type="entry name" value="BTB_2"/>
    <property type="match status" value="1"/>
</dbReference>
<name>A0ABD3V990_SINWO</name>
<evidence type="ECO:0000259" key="13">
    <source>
        <dbReference type="Pfam" id="PF00520"/>
    </source>
</evidence>
<dbReference type="InterPro" id="IPR028325">
    <property type="entry name" value="VG_K_chnl"/>
</dbReference>
<evidence type="ECO:0000256" key="2">
    <source>
        <dbReference type="ARBA" id="ARBA00022448"/>
    </source>
</evidence>
<dbReference type="GO" id="GO:0034702">
    <property type="term" value="C:monoatomic ion channel complex"/>
    <property type="evidence" value="ECO:0007669"/>
    <property type="project" value="UniProtKB-KW"/>
</dbReference>
<evidence type="ECO:0000313" key="16">
    <source>
        <dbReference type="Proteomes" id="UP001634394"/>
    </source>
</evidence>
<feature type="transmembrane region" description="Helical" evidence="12">
    <location>
        <begin position="422"/>
        <end position="443"/>
    </location>
</feature>
<dbReference type="Pfam" id="PF00520">
    <property type="entry name" value="Ion_trans"/>
    <property type="match status" value="1"/>
</dbReference>
<dbReference type="GO" id="GO:0005267">
    <property type="term" value="F:potassium channel activity"/>
    <property type="evidence" value="ECO:0007669"/>
    <property type="project" value="UniProtKB-KW"/>
</dbReference>
<protein>
    <recommendedName>
        <fullName evidence="17">BTB domain-containing protein</fullName>
    </recommendedName>
</protein>
<dbReference type="AlphaFoldDB" id="A0ABD3V990"/>
<feature type="transmembrane region" description="Helical" evidence="12">
    <location>
        <begin position="318"/>
        <end position="339"/>
    </location>
</feature>
<keyword evidence="8 12" id="KW-1133">Transmembrane helix</keyword>
<keyword evidence="4 12" id="KW-0812">Transmembrane</keyword>
<gene>
    <name evidence="15" type="ORF">ACJMK2_011788</name>
</gene>
<dbReference type="InterPro" id="IPR003131">
    <property type="entry name" value="T1-type_BTB"/>
</dbReference>
<dbReference type="InterPro" id="IPR011333">
    <property type="entry name" value="SKP1/BTB/POZ_sf"/>
</dbReference>
<dbReference type="Proteomes" id="UP001634394">
    <property type="component" value="Unassembled WGS sequence"/>
</dbReference>
<evidence type="ECO:0000256" key="11">
    <source>
        <dbReference type="ARBA" id="ARBA00023303"/>
    </source>
</evidence>
<feature type="transmembrane region" description="Helical" evidence="12">
    <location>
        <begin position="291"/>
        <end position="312"/>
    </location>
</feature>
<feature type="transmembrane region" description="Helical" evidence="12">
    <location>
        <begin position="392"/>
        <end position="410"/>
    </location>
</feature>
<evidence type="ECO:0000256" key="3">
    <source>
        <dbReference type="ARBA" id="ARBA00022538"/>
    </source>
</evidence>
<dbReference type="EMBL" id="JBJQND010000013">
    <property type="protein sequence ID" value="KAL3857092.1"/>
    <property type="molecule type" value="Genomic_DNA"/>
</dbReference>
<dbReference type="InterPro" id="IPR003974">
    <property type="entry name" value="K_chnl_volt-dep_Kv3"/>
</dbReference>
<keyword evidence="6" id="KW-0851">Voltage-gated channel</keyword>
<keyword evidence="11" id="KW-0407">Ion channel</keyword>
<keyword evidence="2" id="KW-0813">Transport</keyword>
<organism evidence="15 16">
    <name type="scientific">Sinanodonta woodiana</name>
    <name type="common">Chinese pond mussel</name>
    <name type="synonym">Anodonta woodiana</name>
    <dbReference type="NCBI Taxonomy" id="1069815"/>
    <lineage>
        <taxon>Eukaryota</taxon>
        <taxon>Metazoa</taxon>
        <taxon>Spiralia</taxon>
        <taxon>Lophotrochozoa</taxon>
        <taxon>Mollusca</taxon>
        <taxon>Bivalvia</taxon>
        <taxon>Autobranchia</taxon>
        <taxon>Heteroconchia</taxon>
        <taxon>Palaeoheterodonta</taxon>
        <taxon>Unionida</taxon>
        <taxon>Unionoidea</taxon>
        <taxon>Unionidae</taxon>
        <taxon>Unioninae</taxon>
        <taxon>Sinanodonta</taxon>
    </lineage>
</organism>
<keyword evidence="5" id="KW-0631">Potassium channel</keyword>
<comment type="subcellular location">
    <subcellularLocation>
        <location evidence="1">Membrane</location>
        <topology evidence="1">Multi-pass membrane protein</topology>
    </subcellularLocation>
</comment>
<dbReference type="InterPro" id="IPR003968">
    <property type="entry name" value="K_chnl_volt-dep_Kv"/>
</dbReference>
<dbReference type="PRINTS" id="PR00169">
    <property type="entry name" value="KCHANNEL"/>
</dbReference>
<evidence type="ECO:0000256" key="6">
    <source>
        <dbReference type="ARBA" id="ARBA00022882"/>
    </source>
</evidence>
<comment type="caution">
    <text evidence="15">The sequence shown here is derived from an EMBL/GenBank/DDBJ whole genome shotgun (WGS) entry which is preliminary data.</text>
</comment>
<keyword evidence="16" id="KW-1185">Reference proteome</keyword>
<dbReference type="FunFam" id="3.30.710.10:FF:000020">
    <property type="entry name" value="Potassium voltage-gated channel protein Shaw"/>
    <property type="match status" value="1"/>
</dbReference>
<dbReference type="GO" id="GO:0022836">
    <property type="term" value="F:gated channel activity"/>
    <property type="evidence" value="ECO:0007669"/>
    <property type="project" value="UniProtKB-ARBA"/>
</dbReference>
<feature type="transmembrane region" description="Helical" evidence="12">
    <location>
        <begin position="197"/>
        <end position="217"/>
    </location>
</feature>
<dbReference type="PANTHER" id="PTHR11537">
    <property type="entry name" value="VOLTAGE-GATED POTASSIUM CHANNEL"/>
    <property type="match status" value="1"/>
</dbReference>
<feature type="transmembrane region" description="Helical" evidence="12">
    <location>
        <begin position="360"/>
        <end position="380"/>
    </location>
</feature>
<evidence type="ECO:0000256" key="8">
    <source>
        <dbReference type="ARBA" id="ARBA00022989"/>
    </source>
</evidence>
<dbReference type="PRINTS" id="PR01491">
    <property type="entry name" value="KVCHANNEL"/>
</dbReference>
<reference evidence="15 16" key="1">
    <citation type="submission" date="2024-11" db="EMBL/GenBank/DDBJ databases">
        <title>Chromosome-level genome assembly of the freshwater bivalve Anodonta woodiana.</title>
        <authorList>
            <person name="Chen X."/>
        </authorList>
    </citation>
    <scope>NUCLEOTIDE SEQUENCE [LARGE SCALE GENOMIC DNA]</scope>
    <source>
        <strain evidence="15">MN2024</strain>
        <tissue evidence="15">Gills</tissue>
    </source>
</reference>
<dbReference type="InterPro" id="IPR005821">
    <property type="entry name" value="Ion_trans_dom"/>
</dbReference>
<dbReference type="FunFam" id="1.10.287.70:FF:000028">
    <property type="entry name" value="potassium voltage-gated channel subfamily D member 3"/>
    <property type="match status" value="1"/>
</dbReference>
<evidence type="ECO:0000256" key="1">
    <source>
        <dbReference type="ARBA" id="ARBA00004141"/>
    </source>
</evidence>
<accession>A0ABD3V990</accession>
<feature type="transmembrane region" description="Helical" evidence="12">
    <location>
        <begin position="257"/>
        <end position="279"/>
    </location>
</feature>
<evidence type="ECO:0000256" key="10">
    <source>
        <dbReference type="ARBA" id="ARBA00023136"/>
    </source>
</evidence>
<evidence type="ECO:0000256" key="4">
    <source>
        <dbReference type="ARBA" id="ARBA00022692"/>
    </source>
</evidence>
<dbReference type="Gene3D" id="1.20.120.350">
    <property type="entry name" value="Voltage-gated potassium channels. Chain C"/>
    <property type="match status" value="1"/>
</dbReference>
<evidence type="ECO:0000256" key="5">
    <source>
        <dbReference type="ARBA" id="ARBA00022826"/>
    </source>
</evidence>
<dbReference type="PRINTS" id="PR01498">
    <property type="entry name" value="SHAWCHANNEL"/>
</dbReference>
<proteinExistence type="predicted"/>
<evidence type="ECO:0000256" key="12">
    <source>
        <dbReference type="SAM" id="Phobius"/>
    </source>
</evidence>
<evidence type="ECO:0000259" key="14">
    <source>
        <dbReference type="Pfam" id="PF02214"/>
    </source>
</evidence>
<keyword evidence="9" id="KW-0406">Ion transport</keyword>
<evidence type="ECO:0000313" key="15">
    <source>
        <dbReference type="EMBL" id="KAL3857092.1"/>
    </source>
</evidence>
<feature type="domain" description="Potassium channel tetramerisation-type BTB" evidence="14">
    <location>
        <begin position="51"/>
        <end position="139"/>
    </location>
</feature>